<keyword evidence="4" id="KW-1185">Reference proteome</keyword>
<dbReference type="EMBL" id="ACPB03007626">
    <property type="status" value="NOT_ANNOTATED_CDS"/>
    <property type="molecule type" value="Genomic_DNA"/>
</dbReference>
<evidence type="ECO:0000256" key="1">
    <source>
        <dbReference type="SAM" id="MobiDB-lite"/>
    </source>
</evidence>
<sequence length="168" mass="17952">MERRAKGCCNLTAELSQSSTPDGEIGTTATASANQETGRCTEMSAKEDEGLPPRVPETKRPTTLAKRPEPPPIPDGEVRIIRPPSPTAGPSHKSDFVQELENLSGNAGTRLRLENEKLKREVSELRKLVSASGAIAGPSSSSDMPSTSRVTQLEEELAQAKETISSTL</sequence>
<dbReference type="AlphaFoldDB" id="T1H842"/>
<protein>
    <recommendedName>
        <fullName evidence="2">Kazrin N-terminal domain-containing protein</fullName>
    </recommendedName>
</protein>
<evidence type="ECO:0000313" key="3">
    <source>
        <dbReference type="EnsemblMetazoa" id="RPRC000178-PA"/>
    </source>
</evidence>
<dbReference type="EnsemblMetazoa" id="RPRC000178-RA">
    <property type="protein sequence ID" value="RPRC000178-PA"/>
    <property type="gene ID" value="RPRC000178"/>
</dbReference>
<dbReference type="Pfam" id="PF25986">
    <property type="entry name" value="Kazrin"/>
    <property type="match status" value="1"/>
</dbReference>
<name>T1H842_RHOPR</name>
<feature type="compositionally biased region" description="Low complexity" evidence="1">
    <location>
        <begin position="130"/>
        <end position="148"/>
    </location>
</feature>
<feature type="region of interest" description="Disordered" evidence="1">
    <location>
        <begin position="130"/>
        <end position="168"/>
    </location>
</feature>
<reference evidence="3" key="1">
    <citation type="submission" date="2015-05" db="UniProtKB">
        <authorList>
            <consortium name="EnsemblMetazoa"/>
        </authorList>
    </citation>
    <scope>IDENTIFICATION</scope>
</reference>
<dbReference type="InParanoid" id="T1H842"/>
<organism evidence="3 4">
    <name type="scientific">Rhodnius prolixus</name>
    <name type="common">Triatomid bug</name>
    <dbReference type="NCBI Taxonomy" id="13249"/>
    <lineage>
        <taxon>Eukaryota</taxon>
        <taxon>Metazoa</taxon>
        <taxon>Ecdysozoa</taxon>
        <taxon>Arthropoda</taxon>
        <taxon>Hexapoda</taxon>
        <taxon>Insecta</taxon>
        <taxon>Pterygota</taxon>
        <taxon>Neoptera</taxon>
        <taxon>Paraneoptera</taxon>
        <taxon>Hemiptera</taxon>
        <taxon>Heteroptera</taxon>
        <taxon>Panheteroptera</taxon>
        <taxon>Cimicomorpha</taxon>
        <taxon>Reduviidae</taxon>
        <taxon>Triatominae</taxon>
        <taxon>Rhodnius</taxon>
    </lineage>
</organism>
<dbReference type="InterPro" id="IPR059089">
    <property type="entry name" value="Kazrin_N"/>
</dbReference>
<feature type="compositionally biased region" description="Polar residues" evidence="1">
    <location>
        <begin position="13"/>
        <end position="38"/>
    </location>
</feature>
<dbReference type="HOGENOM" id="CLU_1588506_0_0_1"/>
<feature type="compositionally biased region" description="Basic and acidic residues" evidence="1">
    <location>
        <begin position="44"/>
        <end position="60"/>
    </location>
</feature>
<dbReference type="Proteomes" id="UP000015103">
    <property type="component" value="Unassembled WGS sequence"/>
</dbReference>
<feature type="domain" description="Kazrin N-terminal" evidence="2">
    <location>
        <begin position="105"/>
        <end position="165"/>
    </location>
</feature>
<proteinExistence type="predicted"/>
<evidence type="ECO:0000259" key="2">
    <source>
        <dbReference type="Pfam" id="PF25986"/>
    </source>
</evidence>
<evidence type="ECO:0000313" key="4">
    <source>
        <dbReference type="Proteomes" id="UP000015103"/>
    </source>
</evidence>
<feature type="region of interest" description="Disordered" evidence="1">
    <location>
        <begin position="1"/>
        <end position="93"/>
    </location>
</feature>
<accession>T1H842</accession>
<dbReference type="VEuPathDB" id="VectorBase:RPRC000178"/>